<feature type="compositionally biased region" description="Gly residues" evidence="1">
    <location>
        <begin position="30"/>
        <end position="44"/>
    </location>
</feature>
<dbReference type="RefSeq" id="WP_208877724.1">
    <property type="nucleotide sequence ID" value="NZ_CP031320.1"/>
</dbReference>
<accession>A0A345XN75</accession>
<dbReference type="PROSITE" id="PS51257">
    <property type="entry name" value="PROKAR_LIPOPROTEIN"/>
    <property type="match status" value="1"/>
</dbReference>
<dbReference type="KEGG" id="sarm:DVA86_10940"/>
<keyword evidence="2" id="KW-0732">Signal</keyword>
<organism evidence="3 4">
    <name type="scientific">Streptomyces armeniacus</name>
    <dbReference type="NCBI Taxonomy" id="83291"/>
    <lineage>
        <taxon>Bacteria</taxon>
        <taxon>Bacillati</taxon>
        <taxon>Actinomycetota</taxon>
        <taxon>Actinomycetes</taxon>
        <taxon>Kitasatosporales</taxon>
        <taxon>Streptomycetaceae</taxon>
        <taxon>Streptomyces</taxon>
    </lineage>
</organism>
<dbReference type="Proteomes" id="UP000254425">
    <property type="component" value="Chromosome"/>
</dbReference>
<name>A0A345XN75_9ACTN</name>
<feature type="compositionally biased region" description="Low complexity" evidence="1">
    <location>
        <begin position="214"/>
        <end position="245"/>
    </location>
</feature>
<dbReference type="AlphaFoldDB" id="A0A345XN75"/>
<gene>
    <name evidence="3" type="ORF">DVA86_10940</name>
</gene>
<proteinExistence type="predicted"/>
<dbReference type="EMBL" id="CP031320">
    <property type="protein sequence ID" value="AXK33091.1"/>
    <property type="molecule type" value="Genomic_DNA"/>
</dbReference>
<evidence type="ECO:0000313" key="3">
    <source>
        <dbReference type="EMBL" id="AXK33091.1"/>
    </source>
</evidence>
<evidence type="ECO:0000256" key="1">
    <source>
        <dbReference type="SAM" id="MobiDB-lite"/>
    </source>
</evidence>
<feature type="signal peptide" evidence="2">
    <location>
        <begin position="1"/>
        <end position="24"/>
    </location>
</feature>
<keyword evidence="4" id="KW-1185">Reference proteome</keyword>
<feature type="compositionally biased region" description="Acidic residues" evidence="1">
    <location>
        <begin position="78"/>
        <end position="87"/>
    </location>
</feature>
<feature type="region of interest" description="Disordered" evidence="1">
    <location>
        <begin position="22"/>
        <end position="105"/>
    </location>
</feature>
<evidence type="ECO:0000313" key="4">
    <source>
        <dbReference type="Proteomes" id="UP000254425"/>
    </source>
</evidence>
<feature type="region of interest" description="Disordered" evidence="1">
    <location>
        <begin position="298"/>
        <end position="326"/>
    </location>
</feature>
<sequence length="326" mass="33652">MQRRARTFLTSAALVVTLTGGLSACTGSSDSGGDGGDTKPGGGSSSQTAAPPGKYRTLPEPCGEVSRDTLEQMLPGAESEDGADTDDPGSSTGPSPYEGEASVTYDTDRRVGCTWQSATSLGSRHLTVDFERVVSYDPAVSDDEQTDLLYVERAEKAGVDPSADPTEPENTEDTEDAQDSESAEGTEDSGSSGEETPDDQPGGGATPEGGKATESPGAGSDPSASDPSGSPSSEAPSGSPSTEEALPSRTLDGIGDAAFIDDELVATKSGRATHRDIKLVFRTANVLVTVEYTQSVADERRTPDSAELQEQAQELGRQLAGKFDDN</sequence>
<feature type="chain" id="PRO_5016593085" description="DUF3558 domain-containing protein" evidence="2">
    <location>
        <begin position="25"/>
        <end position="326"/>
    </location>
</feature>
<feature type="compositionally biased region" description="Acidic residues" evidence="1">
    <location>
        <begin position="166"/>
        <end position="187"/>
    </location>
</feature>
<evidence type="ECO:0000256" key="2">
    <source>
        <dbReference type="SAM" id="SignalP"/>
    </source>
</evidence>
<evidence type="ECO:0008006" key="5">
    <source>
        <dbReference type="Google" id="ProtNLM"/>
    </source>
</evidence>
<reference evidence="3 4" key="1">
    <citation type="submission" date="2018-07" db="EMBL/GenBank/DDBJ databases">
        <title>Draft genome of the type strain Streptomyces armeniacus ATCC 15676.</title>
        <authorList>
            <person name="Labana P."/>
            <person name="Gosse J.T."/>
            <person name="Boddy C.N."/>
        </authorList>
    </citation>
    <scope>NUCLEOTIDE SEQUENCE [LARGE SCALE GENOMIC DNA]</scope>
    <source>
        <strain evidence="3 4">ATCC 15676</strain>
    </source>
</reference>
<feature type="region of interest" description="Disordered" evidence="1">
    <location>
        <begin position="136"/>
        <end position="254"/>
    </location>
</feature>
<protein>
    <recommendedName>
        <fullName evidence="5">DUF3558 domain-containing protein</fullName>
    </recommendedName>
</protein>